<dbReference type="AlphaFoldDB" id="A0A7K3QWT9"/>
<sequence>MHRCWVPPTPYDLNRTLRVLRRGAGDPTCRLDDDGTWWRVSRTPLGPATLRITDHTTAAGDGRVITGQAWGPGAQWALATLPALLGADDDPDVFVPHHRVVAAAHHRHAGLHLARTGLVMETLVPTILEQRITTGSARYAWHHLLRRYGEQPPGPAPAGMRVPPPVRGWRMIPSWQWHRAGVDRARAATILRACLYAPRLEEAAAMPLPQAMARLQHIPGIGPWTAAETLQRTNGAADALTLGDLHLPAQIGYALTGRRDTTDDDMLDLLAPYADAEQRHRAARLILLGGRMPNRRTHRAPHSRIAHL</sequence>
<dbReference type="InterPro" id="IPR011257">
    <property type="entry name" value="DNA_glycosylase"/>
</dbReference>
<organism evidence="3 4">
    <name type="scientific">Streptomyces bauhiniae</name>
    <dbReference type="NCBI Taxonomy" id="2340725"/>
    <lineage>
        <taxon>Bacteria</taxon>
        <taxon>Bacillati</taxon>
        <taxon>Actinomycetota</taxon>
        <taxon>Actinomycetes</taxon>
        <taxon>Kitasatosporales</taxon>
        <taxon>Streptomycetaceae</taxon>
        <taxon>Streptomyces</taxon>
    </lineage>
</organism>
<dbReference type="GO" id="GO:0008725">
    <property type="term" value="F:DNA-3-methyladenine glycosylase activity"/>
    <property type="evidence" value="ECO:0007669"/>
    <property type="project" value="TreeGrafter"/>
</dbReference>
<dbReference type="GO" id="GO:0032993">
    <property type="term" value="C:protein-DNA complex"/>
    <property type="evidence" value="ECO:0007669"/>
    <property type="project" value="TreeGrafter"/>
</dbReference>
<dbReference type="PANTHER" id="PTHR43003">
    <property type="entry name" value="DNA-3-METHYLADENINE GLYCOSYLASE"/>
    <property type="match status" value="1"/>
</dbReference>
<dbReference type="GO" id="GO:0006307">
    <property type="term" value="P:DNA alkylation repair"/>
    <property type="evidence" value="ECO:0007669"/>
    <property type="project" value="TreeGrafter"/>
</dbReference>
<dbReference type="InterPro" id="IPR051912">
    <property type="entry name" value="Alkylbase_DNA_Glycosylase/TA"/>
</dbReference>
<keyword evidence="2" id="KW-0234">DNA repair</keyword>
<keyword evidence="1" id="KW-0227">DNA damage</keyword>
<dbReference type="EMBL" id="JAAGMR010000247">
    <property type="protein sequence ID" value="NEB94350.1"/>
    <property type="molecule type" value="Genomic_DNA"/>
</dbReference>
<dbReference type="Gene3D" id="1.10.340.30">
    <property type="entry name" value="Hypothetical protein, domain 2"/>
    <property type="match status" value="1"/>
</dbReference>
<dbReference type="Proteomes" id="UP000470520">
    <property type="component" value="Unassembled WGS sequence"/>
</dbReference>
<protein>
    <submittedName>
        <fullName evidence="3">DNA-3-methyladenine glycosylase 2 family protein</fullName>
    </submittedName>
</protein>
<evidence type="ECO:0000256" key="2">
    <source>
        <dbReference type="ARBA" id="ARBA00023204"/>
    </source>
</evidence>
<comment type="caution">
    <text evidence="3">The sequence shown here is derived from an EMBL/GenBank/DDBJ whole genome shotgun (WGS) entry which is preliminary data.</text>
</comment>
<dbReference type="GO" id="GO:0043916">
    <property type="term" value="F:DNA-7-methylguanine glycosylase activity"/>
    <property type="evidence" value="ECO:0007669"/>
    <property type="project" value="TreeGrafter"/>
</dbReference>
<dbReference type="PANTHER" id="PTHR43003:SF6">
    <property type="entry name" value="DNA GLYCOSYLASE"/>
    <property type="match status" value="1"/>
</dbReference>
<dbReference type="GO" id="GO:0006285">
    <property type="term" value="P:base-excision repair, AP site formation"/>
    <property type="evidence" value="ECO:0007669"/>
    <property type="project" value="TreeGrafter"/>
</dbReference>
<proteinExistence type="predicted"/>
<accession>A0A7K3QWT9</accession>
<evidence type="ECO:0000313" key="3">
    <source>
        <dbReference type="EMBL" id="NEB94350.1"/>
    </source>
</evidence>
<reference evidence="3 4" key="1">
    <citation type="submission" date="2020-01" db="EMBL/GenBank/DDBJ databases">
        <title>Insect and environment-associated Actinomycetes.</title>
        <authorList>
            <person name="Currrie C."/>
            <person name="Chevrette M."/>
            <person name="Carlson C."/>
            <person name="Stubbendieck R."/>
            <person name="Wendt-Pienkowski E."/>
        </authorList>
    </citation>
    <scope>NUCLEOTIDE SEQUENCE [LARGE SCALE GENOMIC DNA]</scope>
    <source>
        <strain evidence="3 4">SID7754</strain>
    </source>
</reference>
<dbReference type="RefSeq" id="WP_164191461.1">
    <property type="nucleotide sequence ID" value="NZ_JAAGMR010000247.1"/>
</dbReference>
<gene>
    <name evidence="3" type="ORF">G3I21_22150</name>
</gene>
<evidence type="ECO:0000313" key="4">
    <source>
        <dbReference type="Proteomes" id="UP000470520"/>
    </source>
</evidence>
<dbReference type="GO" id="GO:0032131">
    <property type="term" value="F:alkylated DNA binding"/>
    <property type="evidence" value="ECO:0007669"/>
    <property type="project" value="TreeGrafter"/>
</dbReference>
<dbReference type="GO" id="GO:0005737">
    <property type="term" value="C:cytoplasm"/>
    <property type="evidence" value="ECO:0007669"/>
    <property type="project" value="TreeGrafter"/>
</dbReference>
<evidence type="ECO:0000256" key="1">
    <source>
        <dbReference type="ARBA" id="ARBA00022763"/>
    </source>
</evidence>
<name>A0A7K3QWT9_9ACTN</name>
<dbReference type="SUPFAM" id="SSF48150">
    <property type="entry name" value="DNA-glycosylase"/>
    <property type="match status" value="1"/>
</dbReference>